<dbReference type="GO" id="GO:0005886">
    <property type="term" value="C:plasma membrane"/>
    <property type="evidence" value="ECO:0007669"/>
    <property type="project" value="UniProtKB-SubCell"/>
</dbReference>
<dbReference type="GO" id="GO:0015628">
    <property type="term" value="P:protein secretion by the type II secretion system"/>
    <property type="evidence" value="ECO:0007669"/>
    <property type="project" value="InterPro"/>
</dbReference>
<protein>
    <recommendedName>
        <fullName evidence="3">Type II secretion system core protein G</fullName>
    </recommendedName>
</protein>
<keyword evidence="6" id="KW-0997">Cell inner membrane</keyword>
<dbReference type="InterPro" id="IPR013545">
    <property type="entry name" value="T2SS_protein-GspG_C"/>
</dbReference>
<dbReference type="RefSeq" id="WP_184803777.1">
    <property type="nucleotide sequence ID" value="NZ_JACIIZ010000011.1"/>
</dbReference>
<comment type="subcellular location">
    <subcellularLocation>
        <location evidence="1">Cell inner membrane</location>
        <topology evidence="1">Single-pass membrane protein</topology>
    </subcellularLocation>
</comment>
<comment type="similarity">
    <text evidence="2">Belongs to the GSP G family.</text>
</comment>
<keyword evidence="9 10" id="KW-0472">Membrane</keyword>
<evidence type="ECO:0000256" key="1">
    <source>
        <dbReference type="ARBA" id="ARBA00004377"/>
    </source>
</evidence>
<dbReference type="NCBIfam" id="TIGR02532">
    <property type="entry name" value="IV_pilin_GFxxxE"/>
    <property type="match status" value="1"/>
</dbReference>
<dbReference type="GO" id="GO:0015627">
    <property type="term" value="C:type II protein secretion system complex"/>
    <property type="evidence" value="ECO:0007669"/>
    <property type="project" value="InterPro"/>
</dbReference>
<dbReference type="InterPro" id="IPR045584">
    <property type="entry name" value="Pilin-like"/>
</dbReference>
<dbReference type="InterPro" id="IPR000983">
    <property type="entry name" value="Bac_GSPG_pilin"/>
</dbReference>
<evidence type="ECO:0000313" key="12">
    <source>
        <dbReference type="EMBL" id="MBB6253382.1"/>
    </source>
</evidence>
<proteinExistence type="inferred from homology"/>
<evidence type="ECO:0000259" key="11">
    <source>
        <dbReference type="Pfam" id="PF08334"/>
    </source>
</evidence>
<dbReference type="InterPro" id="IPR012902">
    <property type="entry name" value="N_methyl_site"/>
</dbReference>
<dbReference type="Proteomes" id="UP000539175">
    <property type="component" value="Unassembled WGS sequence"/>
</dbReference>
<evidence type="ECO:0000256" key="3">
    <source>
        <dbReference type="ARBA" id="ARBA00020042"/>
    </source>
</evidence>
<keyword evidence="7 10" id="KW-0812">Transmembrane</keyword>
<dbReference type="Pfam" id="PF07963">
    <property type="entry name" value="N_methyl"/>
    <property type="match status" value="1"/>
</dbReference>
<dbReference type="SUPFAM" id="SSF54523">
    <property type="entry name" value="Pili subunits"/>
    <property type="match status" value="1"/>
</dbReference>
<comment type="caution">
    <text evidence="12">The sequence shown here is derived from an EMBL/GenBank/DDBJ whole genome shotgun (WGS) entry which is preliminary data.</text>
</comment>
<evidence type="ECO:0000256" key="5">
    <source>
        <dbReference type="ARBA" id="ARBA00022481"/>
    </source>
</evidence>
<evidence type="ECO:0000256" key="8">
    <source>
        <dbReference type="ARBA" id="ARBA00022989"/>
    </source>
</evidence>
<dbReference type="InterPro" id="IPR010054">
    <property type="entry name" value="Type2_sec_GspG"/>
</dbReference>
<dbReference type="NCBIfam" id="TIGR01710">
    <property type="entry name" value="typeII_sec_gspG"/>
    <property type="match status" value="1"/>
</dbReference>
<evidence type="ECO:0000256" key="6">
    <source>
        <dbReference type="ARBA" id="ARBA00022519"/>
    </source>
</evidence>
<evidence type="ECO:0000256" key="7">
    <source>
        <dbReference type="ARBA" id="ARBA00022692"/>
    </source>
</evidence>
<dbReference type="PROSITE" id="PS00409">
    <property type="entry name" value="PROKAR_NTER_METHYL"/>
    <property type="match status" value="1"/>
</dbReference>
<gene>
    <name evidence="12" type="ORF">FHS74_003951</name>
</gene>
<dbReference type="Gene3D" id="3.30.700.10">
    <property type="entry name" value="Glycoprotein, Type 4 Pilin"/>
    <property type="match status" value="1"/>
</dbReference>
<name>A0A7X0B111_9PROT</name>
<dbReference type="AlphaFoldDB" id="A0A7X0B111"/>
<keyword evidence="5" id="KW-0488">Methylation</keyword>
<accession>A0A7X0B111</accession>
<feature type="domain" description="Type II secretion system protein GspG C-terminal" evidence="11">
    <location>
        <begin position="52"/>
        <end position="159"/>
    </location>
</feature>
<reference evidence="12 13" key="1">
    <citation type="submission" date="2020-08" db="EMBL/GenBank/DDBJ databases">
        <title>Genomic Encyclopedia of Type Strains, Phase IV (KMG-IV): sequencing the most valuable type-strain genomes for metagenomic binning, comparative biology and taxonomic classification.</title>
        <authorList>
            <person name="Goeker M."/>
        </authorList>
    </citation>
    <scope>NUCLEOTIDE SEQUENCE [LARGE SCALE GENOMIC DNA]</scope>
    <source>
        <strain evidence="12 13">DSM 22198</strain>
    </source>
</reference>
<dbReference type="PANTHER" id="PTHR30093">
    <property type="entry name" value="GENERAL SECRETION PATHWAY PROTEIN G"/>
    <property type="match status" value="1"/>
</dbReference>
<keyword evidence="13" id="KW-1185">Reference proteome</keyword>
<dbReference type="PRINTS" id="PR00813">
    <property type="entry name" value="BCTERIALGSPG"/>
</dbReference>
<organism evidence="12 13">
    <name type="scientific">Nitrospirillum iridis</name>
    <dbReference type="NCBI Taxonomy" id="765888"/>
    <lineage>
        <taxon>Bacteria</taxon>
        <taxon>Pseudomonadati</taxon>
        <taxon>Pseudomonadota</taxon>
        <taxon>Alphaproteobacteria</taxon>
        <taxon>Rhodospirillales</taxon>
        <taxon>Azospirillaceae</taxon>
        <taxon>Nitrospirillum</taxon>
    </lineage>
</organism>
<keyword evidence="4" id="KW-1003">Cell membrane</keyword>
<sequence length="159" mass="17365">MTSLFDLPRGFRVADRRQRVYAPRDTEAGFTLVEVLVVLVIIGLLGLLVAPNLVARLGKAKGEAAQAQINTLVSAVDLFYVDMGRYPSASEGLEALMTAPSGDPNWRGPYLRKRQALIDPWGNAYRYKAPGQHGAYDLYSYGSDNAEGGEGDARDVTSW</sequence>
<feature type="transmembrane region" description="Helical" evidence="10">
    <location>
        <begin position="28"/>
        <end position="50"/>
    </location>
</feature>
<keyword evidence="8 10" id="KW-1133">Transmembrane helix</keyword>
<dbReference type="PANTHER" id="PTHR30093:SF45">
    <property type="entry name" value="TYPE II SECRETION SYSTEM CORE PROTEIN G"/>
    <property type="match status" value="1"/>
</dbReference>
<dbReference type="Pfam" id="PF08334">
    <property type="entry name" value="T2SSG"/>
    <property type="match status" value="1"/>
</dbReference>
<evidence type="ECO:0000256" key="10">
    <source>
        <dbReference type="SAM" id="Phobius"/>
    </source>
</evidence>
<evidence type="ECO:0000313" key="13">
    <source>
        <dbReference type="Proteomes" id="UP000539175"/>
    </source>
</evidence>
<evidence type="ECO:0000256" key="9">
    <source>
        <dbReference type="ARBA" id="ARBA00023136"/>
    </source>
</evidence>
<evidence type="ECO:0000256" key="2">
    <source>
        <dbReference type="ARBA" id="ARBA00009984"/>
    </source>
</evidence>
<dbReference type="EMBL" id="JACIIZ010000011">
    <property type="protein sequence ID" value="MBB6253382.1"/>
    <property type="molecule type" value="Genomic_DNA"/>
</dbReference>
<evidence type="ECO:0000256" key="4">
    <source>
        <dbReference type="ARBA" id="ARBA00022475"/>
    </source>
</evidence>